<evidence type="ECO:0000313" key="2">
    <source>
        <dbReference type="EMBL" id="TDW90496.1"/>
    </source>
</evidence>
<dbReference type="InterPro" id="IPR010982">
    <property type="entry name" value="Lambda_DNA-bd_dom_sf"/>
</dbReference>
<dbReference type="Gene3D" id="1.10.260.40">
    <property type="entry name" value="lambda repressor-like DNA-binding domains"/>
    <property type="match status" value="1"/>
</dbReference>
<dbReference type="EMBL" id="SODU01000002">
    <property type="protein sequence ID" value="TDW90496.1"/>
    <property type="molecule type" value="Genomic_DNA"/>
</dbReference>
<dbReference type="InterPro" id="IPR001387">
    <property type="entry name" value="Cro/C1-type_HTH"/>
</dbReference>
<proteinExistence type="predicted"/>
<dbReference type="Pfam" id="PF13560">
    <property type="entry name" value="HTH_31"/>
    <property type="match status" value="1"/>
</dbReference>
<name>A0ABY2FGL1_9ACTN</name>
<dbReference type="CDD" id="cd00093">
    <property type="entry name" value="HTH_XRE"/>
    <property type="match status" value="1"/>
</dbReference>
<dbReference type="InterPro" id="IPR043917">
    <property type="entry name" value="DUF5753"/>
</dbReference>
<dbReference type="Proteomes" id="UP000295060">
    <property type="component" value="Unassembled WGS sequence"/>
</dbReference>
<dbReference type="SUPFAM" id="SSF47413">
    <property type="entry name" value="lambda repressor-like DNA-binding domains"/>
    <property type="match status" value="1"/>
</dbReference>
<protein>
    <submittedName>
        <fullName evidence="2">Helix-turn-helix protein</fullName>
    </submittedName>
</protein>
<sequence length="285" mass="31463">MPPSQSSSAQSARQALADRLRDIRLDAGLSARALATAAGWHEAKTSKIEHGKQQPSEADLRTWCAVCSATALLPELIAELRSVDSMWLDWRRVDRTGLRHLNASVRDLYDRTRQYRSYCQTMVPGLLQTADYTTAVLTSIRARRHVAIDDIAATLAERMDRQRILTQGGHTFAFVLEEAALRYQVGGPGVLTGQLRHLLDVMQLPSVSLGVIPADVDRSPRWPVEDFYIFDNAQANVELVSGFLTITHPREIAMYAETFTALGKLAVYGSTARGLIQSSLADLSA</sequence>
<dbReference type="Pfam" id="PF19054">
    <property type="entry name" value="DUF5753"/>
    <property type="match status" value="1"/>
</dbReference>
<gene>
    <name evidence="2" type="ORF">EV137_4314</name>
</gene>
<comment type="caution">
    <text evidence="2">The sequence shown here is derived from an EMBL/GenBank/DDBJ whole genome shotgun (WGS) entry which is preliminary data.</text>
</comment>
<accession>A0ABY2FGL1</accession>
<evidence type="ECO:0000313" key="3">
    <source>
        <dbReference type="Proteomes" id="UP000295060"/>
    </source>
</evidence>
<reference evidence="2 3" key="1">
    <citation type="submission" date="2019-03" db="EMBL/GenBank/DDBJ databases">
        <title>Genomic Encyclopedia of Type Strains, Phase III (KMG-III): the genomes of soil and plant-associated and newly described type strains.</title>
        <authorList>
            <person name="Whitman W."/>
        </authorList>
    </citation>
    <scope>NUCLEOTIDE SEQUENCE [LARGE SCALE GENOMIC DNA]</scope>
    <source>
        <strain evidence="2 3">VKMAc-2574</strain>
    </source>
</reference>
<keyword evidence="3" id="KW-1185">Reference proteome</keyword>
<dbReference type="SMART" id="SM00530">
    <property type="entry name" value="HTH_XRE"/>
    <property type="match status" value="1"/>
</dbReference>
<evidence type="ECO:0000259" key="1">
    <source>
        <dbReference type="PROSITE" id="PS50943"/>
    </source>
</evidence>
<dbReference type="PROSITE" id="PS50943">
    <property type="entry name" value="HTH_CROC1"/>
    <property type="match status" value="1"/>
</dbReference>
<feature type="domain" description="HTH cro/C1-type" evidence="1">
    <location>
        <begin position="20"/>
        <end position="56"/>
    </location>
</feature>
<dbReference type="RefSeq" id="WP_134130474.1">
    <property type="nucleotide sequence ID" value="NZ_SODU01000002.1"/>
</dbReference>
<organism evidence="2 3">
    <name type="scientific">Kribbella pratensis</name>
    <dbReference type="NCBI Taxonomy" id="2512112"/>
    <lineage>
        <taxon>Bacteria</taxon>
        <taxon>Bacillati</taxon>
        <taxon>Actinomycetota</taxon>
        <taxon>Actinomycetes</taxon>
        <taxon>Propionibacteriales</taxon>
        <taxon>Kribbellaceae</taxon>
        <taxon>Kribbella</taxon>
    </lineage>
</organism>